<evidence type="ECO:0000313" key="9">
    <source>
        <dbReference type="EMBL" id="QHT93111.1"/>
    </source>
</evidence>
<feature type="domain" description="ERV/ALR sulfhydryl oxidase" evidence="8">
    <location>
        <begin position="18"/>
        <end position="124"/>
    </location>
</feature>
<dbReference type="EMBL" id="MN740200">
    <property type="protein sequence ID" value="QHT93111.1"/>
    <property type="molecule type" value="Genomic_DNA"/>
</dbReference>
<keyword evidence="7" id="KW-0472">Membrane</keyword>
<keyword evidence="3" id="KW-0285">Flavoprotein</keyword>
<keyword evidence="4" id="KW-0274">FAD</keyword>
<accession>A0A6C0IIQ3</accession>
<evidence type="ECO:0000259" key="8">
    <source>
        <dbReference type="PROSITE" id="PS51324"/>
    </source>
</evidence>
<dbReference type="PANTHER" id="PTHR12645:SF0">
    <property type="entry name" value="FAD-LINKED SULFHYDRYL OXIDASE ALR"/>
    <property type="match status" value="1"/>
</dbReference>
<keyword evidence="5" id="KW-0560">Oxidoreductase</keyword>
<name>A0A6C0IIQ3_9ZZZZ</name>
<keyword evidence="6" id="KW-1015">Disulfide bond</keyword>
<evidence type="ECO:0000256" key="3">
    <source>
        <dbReference type="ARBA" id="ARBA00022630"/>
    </source>
</evidence>
<keyword evidence="7" id="KW-1133">Transmembrane helix</keyword>
<dbReference type="PROSITE" id="PS51324">
    <property type="entry name" value="ERV_ALR"/>
    <property type="match status" value="1"/>
</dbReference>
<dbReference type="InterPro" id="IPR017905">
    <property type="entry name" value="ERV/ALR_sulphydryl_oxidase"/>
</dbReference>
<evidence type="ECO:0000256" key="6">
    <source>
        <dbReference type="ARBA" id="ARBA00023157"/>
    </source>
</evidence>
<reference evidence="9" key="1">
    <citation type="journal article" date="2020" name="Nature">
        <title>Giant virus diversity and host interactions through global metagenomics.</title>
        <authorList>
            <person name="Schulz F."/>
            <person name="Roux S."/>
            <person name="Paez-Espino D."/>
            <person name="Jungbluth S."/>
            <person name="Walsh D.A."/>
            <person name="Denef V.J."/>
            <person name="McMahon K.D."/>
            <person name="Konstantinidis K.T."/>
            <person name="Eloe-Fadrosh E.A."/>
            <person name="Kyrpides N.C."/>
            <person name="Woyke T."/>
        </authorList>
    </citation>
    <scope>NUCLEOTIDE SEQUENCE</scope>
    <source>
        <strain evidence="9">GVMAG-M-3300023210-19</strain>
    </source>
</reference>
<evidence type="ECO:0000256" key="1">
    <source>
        <dbReference type="ARBA" id="ARBA00001974"/>
    </source>
</evidence>
<protein>
    <recommendedName>
        <fullName evidence="2">thiol oxidase</fullName>
        <ecNumber evidence="2">1.8.3.2</ecNumber>
    </recommendedName>
</protein>
<dbReference type="InterPro" id="IPR039799">
    <property type="entry name" value="ALR/ERV"/>
</dbReference>
<dbReference type="GO" id="GO:0016971">
    <property type="term" value="F:flavin-dependent sulfhydryl oxidase activity"/>
    <property type="evidence" value="ECO:0007669"/>
    <property type="project" value="InterPro"/>
</dbReference>
<sequence>MCCPIIIKRYSLYILLFMNFDADTWGPHYWFFLHTIAEFYPLTPNEVTKKKYYELLTNMPLFIPDEEMGNKFSEILDKYPVSPYLDNRDSLVRWMHFIHNKYNIMLGKDEISLARSLELYREQYKPKQISFVDSIKFKSRYIHFAFILFLVVLIYMYYSE</sequence>
<comment type="cofactor">
    <cofactor evidence="1">
        <name>FAD</name>
        <dbReference type="ChEBI" id="CHEBI:57692"/>
    </cofactor>
</comment>
<dbReference type="GO" id="GO:0005739">
    <property type="term" value="C:mitochondrion"/>
    <property type="evidence" value="ECO:0007669"/>
    <property type="project" value="TreeGrafter"/>
</dbReference>
<dbReference type="PANTHER" id="PTHR12645">
    <property type="entry name" value="ALR/ERV"/>
    <property type="match status" value="1"/>
</dbReference>
<feature type="transmembrane region" description="Helical" evidence="7">
    <location>
        <begin position="141"/>
        <end position="158"/>
    </location>
</feature>
<proteinExistence type="predicted"/>
<organism evidence="9">
    <name type="scientific">viral metagenome</name>
    <dbReference type="NCBI Taxonomy" id="1070528"/>
    <lineage>
        <taxon>unclassified sequences</taxon>
        <taxon>metagenomes</taxon>
        <taxon>organismal metagenomes</taxon>
    </lineage>
</organism>
<dbReference type="GO" id="GO:0050660">
    <property type="term" value="F:flavin adenine dinucleotide binding"/>
    <property type="evidence" value="ECO:0007669"/>
    <property type="project" value="TreeGrafter"/>
</dbReference>
<dbReference type="InterPro" id="IPR036774">
    <property type="entry name" value="ERV/ALR_sulphydryl_oxid_sf"/>
</dbReference>
<keyword evidence="7" id="KW-0812">Transmembrane</keyword>
<evidence type="ECO:0000256" key="5">
    <source>
        <dbReference type="ARBA" id="ARBA00023002"/>
    </source>
</evidence>
<evidence type="ECO:0000256" key="7">
    <source>
        <dbReference type="SAM" id="Phobius"/>
    </source>
</evidence>
<dbReference type="AlphaFoldDB" id="A0A6C0IIQ3"/>
<evidence type="ECO:0000256" key="2">
    <source>
        <dbReference type="ARBA" id="ARBA00012512"/>
    </source>
</evidence>
<dbReference type="Gene3D" id="1.20.120.310">
    <property type="entry name" value="ERV/ALR sulfhydryl oxidase domain"/>
    <property type="match status" value="1"/>
</dbReference>
<dbReference type="SUPFAM" id="SSF69000">
    <property type="entry name" value="FAD-dependent thiol oxidase"/>
    <property type="match status" value="1"/>
</dbReference>
<evidence type="ECO:0000256" key="4">
    <source>
        <dbReference type="ARBA" id="ARBA00022827"/>
    </source>
</evidence>
<dbReference type="Pfam" id="PF04777">
    <property type="entry name" value="Evr1_Alr"/>
    <property type="match status" value="1"/>
</dbReference>
<dbReference type="EC" id="1.8.3.2" evidence="2"/>